<evidence type="ECO:0000313" key="9">
    <source>
        <dbReference type="Proteomes" id="UP000309215"/>
    </source>
</evidence>
<evidence type="ECO:0000256" key="3">
    <source>
        <dbReference type="ARBA" id="ARBA00022679"/>
    </source>
</evidence>
<proteinExistence type="predicted"/>
<comment type="catalytic activity">
    <reaction evidence="1">
        <text>ATP + protein L-histidine = ADP + protein N-phospho-L-histidine.</text>
        <dbReference type="EC" id="2.7.13.3"/>
    </reaction>
</comment>
<sequence length="687" mass="78193">MANEPEQITPERVARVFKEAGYDVTQAVGAEPGVVDWFATKRTGFDRARTYFEVWPSCPGAEGIGQAIEALEERRKARKAERALAVVPTGSLPAGHRTDITGRTAEVVTWKRLVLELSGFVDLVRRQVAEYVSQGLDRYYMPRRMKSESGEVVDVVDGILKWLDGRPSKDLFLRGNPRRDARSFFPKACYESAKAWLRSPEDRWLLCDTNLYEHALNARIPGRFLAPLWNGIHVSDPVLIVDAYVWDRRDEAREQFDLVPYDREEIEAWFVGRISNESVRQKLVDARTQNEAFRKLSDDIVNARTLLAVLDSEDRELGRLEGTEWISIVVHRYMCLLIERPIPIEELWHLDLWEEAALEQFALEAAPRRFYDAHEYLSLGIDEEASWLMWDPDVPQASFRNELIHHYFLARKIAADPNILTRHQFPREYVLLFLALISPEAASIATADRSDEVRKEIEDQVERRLQATLGHQLRRSAGALRAQFNTLKKRLRPEDRDALEYELRRIDHEIEHQRALAEQTRRWHEVPEAAITGVVVRDVAEASLERIAAQYPAIARTLDIDAAIRVRASRDVLQEILDSLIENAFQAITFGPGTVTPRVVVPARSEGDTVRIDVIDNGPGVNPADRERIFGLYVTTKKGGDKPLGTGMGLPIARRYAERVGGMVDIDPDHAGGACFLARFVAWKEPS</sequence>
<dbReference type="AlphaFoldDB" id="A0A4V5PNZ2"/>
<name>A0A4V5PNZ2_9BACT</name>
<dbReference type="InterPro" id="IPR005467">
    <property type="entry name" value="His_kinase_dom"/>
</dbReference>
<dbReference type="EMBL" id="SSMQ01000036">
    <property type="protein sequence ID" value="TKD02026.1"/>
    <property type="molecule type" value="Genomic_DNA"/>
</dbReference>
<dbReference type="Proteomes" id="UP000309215">
    <property type="component" value="Unassembled WGS sequence"/>
</dbReference>
<dbReference type="PANTHER" id="PTHR44936">
    <property type="entry name" value="SENSOR PROTEIN CREC"/>
    <property type="match status" value="1"/>
</dbReference>
<evidence type="ECO:0000313" key="8">
    <source>
        <dbReference type="EMBL" id="TKD02026.1"/>
    </source>
</evidence>
<keyword evidence="4" id="KW-0547">Nucleotide-binding</keyword>
<evidence type="ECO:0000256" key="2">
    <source>
        <dbReference type="ARBA" id="ARBA00012438"/>
    </source>
</evidence>
<keyword evidence="5 8" id="KW-0418">Kinase</keyword>
<evidence type="ECO:0000256" key="6">
    <source>
        <dbReference type="ARBA" id="ARBA00022840"/>
    </source>
</evidence>
<reference evidence="8 9" key="1">
    <citation type="submission" date="2019-04" db="EMBL/GenBank/DDBJ databases">
        <authorList>
            <person name="Li Y."/>
            <person name="Wang J."/>
        </authorList>
    </citation>
    <scope>NUCLEOTIDE SEQUENCE [LARGE SCALE GENOMIC DNA]</scope>
    <source>
        <strain evidence="8 9">DSM 14668</strain>
    </source>
</reference>
<feature type="domain" description="Histidine kinase" evidence="7">
    <location>
        <begin position="468"/>
        <end position="684"/>
    </location>
</feature>
<evidence type="ECO:0000256" key="5">
    <source>
        <dbReference type="ARBA" id="ARBA00022777"/>
    </source>
</evidence>
<dbReference type="RefSeq" id="WP_136932464.1">
    <property type="nucleotide sequence ID" value="NZ_SSMQ01000036.1"/>
</dbReference>
<dbReference type="InterPro" id="IPR036890">
    <property type="entry name" value="HATPase_C_sf"/>
</dbReference>
<dbReference type="SMART" id="SM00387">
    <property type="entry name" value="HATPase_c"/>
    <property type="match status" value="1"/>
</dbReference>
<accession>A0A4V5PNZ2</accession>
<protein>
    <recommendedName>
        <fullName evidence="2">histidine kinase</fullName>
        <ecNumber evidence="2">2.7.13.3</ecNumber>
    </recommendedName>
</protein>
<dbReference type="PROSITE" id="PS50109">
    <property type="entry name" value="HIS_KIN"/>
    <property type="match status" value="1"/>
</dbReference>
<dbReference type="Gene3D" id="3.30.565.10">
    <property type="entry name" value="Histidine kinase-like ATPase, C-terminal domain"/>
    <property type="match status" value="1"/>
</dbReference>
<evidence type="ECO:0000259" key="7">
    <source>
        <dbReference type="PROSITE" id="PS50109"/>
    </source>
</evidence>
<dbReference type="OrthoDB" id="5494472at2"/>
<keyword evidence="9" id="KW-1185">Reference proteome</keyword>
<dbReference type="InterPro" id="IPR050980">
    <property type="entry name" value="2C_sensor_his_kinase"/>
</dbReference>
<dbReference type="SUPFAM" id="SSF55874">
    <property type="entry name" value="ATPase domain of HSP90 chaperone/DNA topoisomerase II/histidine kinase"/>
    <property type="match status" value="1"/>
</dbReference>
<organism evidence="8 9">
    <name type="scientific">Polyangium fumosum</name>
    <dbReference type="NCBI Taxonomy" id="889272"/>
    <lineage>
        <taxon>Bacteria</taxon>
        <taxon>Pseudomonadati</taxon>
        <taxon>Myxococcota</taxon>
        <taxon>Polyangia</taxon>
        <taxon>Polyangiales</taxon>
        <taxon>Polyangiaceae</taxon>
        <taxon>Polyangium</taxon>
    </lineage>
</organism>
<dbReference type="InterPro" id="IPR004358">
    <property type="entry name" value="Sig_transdc_His_kin-like_C"/>
</dbReference>
<dbReference type="GO" id="GO:0005524">
    <property type="term" value="F:ATP binding"/>
    <property type="evidence" value="ECO:0007669"/>
    <property type="project" value="UniProtKB-KW"/>
</dbReference>
<comment type="caution">
    <text evidence="8">The sequence shown here is derived from an EMBL/GenBank/DDBJ whole genome shotgun (WGS) entry which is preliminary data.</text>
</comment>
<dbReference type="PANTHER" id="PTHR44936:SF10">
    <property type="entry name" value="SENSOR PROTEIN RSTB"/>
    <property type="match status" value="1"/>
</dbReference>
<dbReference type="Pfam" id="PF02518">
    <property type="entry name" value="HATPase_c"/>
    <property type="match status" value="1"/>
</dbReference>
<keyword evidence="6" id="KW-0067">ATP-binding</keyword>
<dbReference type="InterPro" id="IPR003594">
    <property type="entry name" value="HATPase_dom"/>
</dbReference>
<dbReference type="GO" id="GO:0004673">
    <property type="term" value="F:protein histidine kinase activity"/>
    <property type="evidence" value="ECO:0007669"/>
    <property type="project" value="UniProtKB-EC"/>
</dbReference>
<evidence type="ECO:0000256" key="4">
    <source>
        <dbReference type="ARBA" id="ARBA00022741"/>
    </source>
</evidence>
<evidence type="ECO:0000256" key="1">
    <source>
        <dbReference type="ARBA" id="ARBA00000085"/>
    </source>
</evidence>
<gene>
    <name evidence="8" type="ORF">E8A74_29625</name>
</gene>
<keyword evidence="3" id="KW-0808">Transferase</keyword>
<dbReference type="EC" id="2.7.13.3" evidence="2"/>
<dbReference type="PRINTS" id="PR00344">
    <property type="entry name" value="BCTRLSENSOR"/>
</dbReference>